<sequence>MYTTSFRFPFPRRRRLLLAYLVTFFIILHSASPRHYLRSWVRAWKFVTGNEARNLVPGALRSPTFWREKHRLCKVGTLKEILEGGRGDWAECERSFLESRVPTTLYKHGRLHDPSGKSLHIPFTTAIAPPAPLPSDPPPHLTGHCDSSTTCPLVWVTYATFCNAHSNRFSQQVSSLRIPLAVLDHHEPWRGYGGRIRAYHNYLLTLPPDTIVIISDTYDVMIQPSCSASDIVASFKEKQKEVLFSSEVFCWPNAGQMNEYPPAPPPPSGRLIPAERSEYKYLNAGTFIGYVKDLLNFFAAAYNSDCDDDQGAFTNQFLRLHRESNNSASIPVALDYYQDVFMTIQGTRWEDLDFVEEEEGEGKRVRNRRTGGMGCVIHQNGDKSNLLLERVAREIGVESFGEGFHQ</sequence>
<evidence type="ECO:0000259" key="4">
    <source>
        <dbReference type="Pfam" id="PF25342"/>
    </source>
</evidence>
<gene>
    <name evidence="5" type="ORF">HK097_000389</name>
</gene>
<organism evidence="5 6">
    <name type="scientific">Rhizophlyctis rosea</name>
    <dbReference type="NCBI Taxonomy" id="64517"/>
    <lineage>
        <taxon>Eukaryota</taxon>
        <taxon>Fungi</taxon>
        <taxon>Fungi incertae sedis</taxon>
        <taxon>Chytridiomycota</taxon>
        <taxon>Chytridiomycota incertae sedis</taxon>
        <taxon>Chytridiomycetes</taxon>
        <taxon>Rhizophlyctidales</taxon>
        <taxon>Rhizophlyctidaceae</taxon>
        <taxon>Rhizophlyctis</taxon>
    </lineage>
</organism>
<protein>
    <recommendedName>
        <fullName evidence="4">PLOD1-3-like GT domain-containing protein</fullName>
    </recommendedName>
</protein>
<evidence type="ECO:0000256" key="2">
    <source>
        <dbReference type="ARBA" id="ARBA00022676"/>
    </source>
</evidence>
<dbReference type="Pfam" id="PF25342">
    <property type="entry name" value="GT_PLOD"/>
    <property type="match status" value="1"/>
</dbReference>
<reference evidence="5" key="1">
    <citation type="submission" date="2020-05" db="EMBL/GenBank/DDBJ databases">
        <title>Phylogenomic resolution of chytrid fungi.</title>
        <authorList>
            <person name="Stajich J.E."/>
            <person name="Amses K."/>
            <person name="Simmons R."/>
            <person name="Seto K."/>
            <person name="Myers J."/>
            <person name="Bonds A."/>
            <person name="Quandt C.A."/>
            <person name="Barry K."/>
            <person name="Liu P."/>
            <person name="Grigoriev I."/>
            <person name="Longcore J.E."/>
            <person name="James T.Y."/>
        </authorList>
    </citation>
    <scope>NUCLEOTIDE SEQUENCE</scope>
    <source>
        <strain evidence="5">JEL0318</strain>
    </source>
</reference>
<evidence type="ECO:0000256" key="1">
    <source>
        <dbReference type="ARBA" id="ARBA00006721"/>
    </source>
</evidence>
<dbReference type="Proteomes" id="UP001212841">
    <property type="component" value="Unassembled WGS sequence"/>
</dbReference>
<keyword evidence="2" id="KW-0328">Glycosyltransferase</keyword>
<dbReference type="EMBL" id="JADGJD010001062">
    <property type="protein sequence ID" value="KAJ3046936.1"/>
    <property type="molecule type" value="Genomic_DNA"/>
</dbReference>
<dbReference type="CDD" id="cd22997">
    <property type="entry name" value="GT_LH"/>
    <property type="match status" value="1"/>
</dbReference>
<accession>A0AAD5SDP1</accession>
<keyword evidence="3" id="KW-0808">Transferase</keyword>
<dbReference type="PANTHER" id="PTHR10730:SF53">
    <property type="entry name" value="GLYCOSYLTRANSFERASE 25 FAMILY MEMBER"/>
    <property type="match status" value="1"/>
</dbReference>
<name>A0AAD5SDP1_9FUNG</name>
<evidence type="ECO:0000313" key="5">
    <source>
        <dbReference type="EMBL" id="KAJ3046936.1"/>
    </source>
</evidence>
<comment type="similarity">
    <text evidence="1">Belongs to the glycosyltransferase 25 family.</text>
</comment>
<feature type="domain" description="PLOD1-3-like GT" evidence="4">
    <location>
        <begin position="153"/>
        <end position="384"/>
    </location>
</feature>
<dbReference type="PANTHER" id="PTHR10730">
    <property type="entry name" value="PROCOLLAGEN-LYSINE,2-OXOGLUTARATE 5-DIOXYGENASE/GLYCOSYLTRANSFERASE 25 FAMILY MEMBER"/>
    <property type="match status" value="1"/>
</dbReference>
<evidence type="ECO:0000313" key="6">
    <source>
        <dbReference type="Proteomes" id="UP001212841"/>
    </source>
</evidence>
<proteinExistence type="inferred from homology"/>
<keyword evidence="6" id="KW-1185">Reference proteome</keyword>
<comment type="caution">
    <text evidence="5">The sequence shown here is derived from an EMBL/GenBank/DDBJ whole genome shotgun (WGS) entry which is preliminary data.</text>
</comment>
<dbReference type="GO" id="GO:0016740">
    <property type="term" value="F:transferase activity"/>
    <property type="evidence" value="ECO:0007669"/>
    <property type="project" value="UniProtKB-KW"/>
</dbReference>
<dbReference type="InterPro" id="IPR050757">
    <property type="entry name" value="Collagen_mod_GT25"/>
</dbReference>
<dbReference type="InterPro" id="IPR057589">
    <property type="entry name" value="GT_PLOD"/>
</dbReference>
<evidence type="ECO:0000256" key="3">
    <source>
        <dbReference type="ARBA" id="ARBA00022679"/>
    </source>
</evidence>
<dbReference type="AlphaFoldDB" id="A0AAD5SDP1"/>